<keyword evidence="3" id="KW-1185">Reference proteome</keyword>
<proteinExistence type="predicted"/>
<evidence type="ECO:0000313" key="2">
    <source>
        <dbReference type="EMBL" id="KXZ52964.1"/>
    </source>
</evidence>
<gene>
    <name evidence="2" type="ORF">GPECTOR_8g337</name>
</gene>
<dbReference type="EMBL" id="LSYV01000009">
    <property type="protein sequence ID" value="KXZ52964.1"/>
    <property type="molecule type" value="Genomic_DNA"/>
</dbReference>
<protein>
    <submittedName>
        <fullName evidence="2">Uncharacterized protein</fullName>
    </submittedName>
</protein>
<reference evidence="3" key="1">
    <citation type="journal article" date="2016" name="Nat. Commun.">
        <title>The Gonium pectorale genome demonstrates co-option of cell cycle regulation during the evolution of multicellularity.</title>
        <authorList>
            <person name="Hanschen E.R."/>
            <person name="Marriage T.N."/>
            <person name="Ferris P.J."/>
            <person name="Hamaji T."/>
            <person name="Toyoda A."/>
            <person name="Fujiyama A."/>
            <person name="Neme R."/>
            <person name="Noguchi H."/>
            <person name="Minakuchi Y."/>
            <person name="Suzuki M."/>
            <person name="Kawai-Toyooka H."/>
            <person name="Smith D.R."/>
            <person name="Sparks H."/>
            <person name="Anderson J."/>
            <person name="Bakaric R."/>
            <person name="Luria V."/>
            <person name="Karger A."/>
            <person name="Kirschner M.W."/>
            <person name="Durand P.M."/>
            <person name="Michod R.E."/>
            <person name="Nozaki H."/>
            <person name="Olson B.J."/>
        </authorList>
    </citation>
    <scope>NUCLEOTIDE SEQUENCE [LARGE SCALE GENOMIC DNA]</scope>
    <source>
        <strain evidence="3">NIES-2863</strain>
    </source>
</reference>
<organism evidence="2 3">
    <name type="scientific">Gonium pectorale</name>
    <name type="common">Green alga</name>
    <dbReference type="NCBI Taxonomy" id="33097"/>
    <lineage>
        <taxon>Eukaryota</taxon>
        <taxon>Viridiplantae</taxon>
        <taxon>Chlorophyta</taxon>
        <taxon>core chlorophytes</taxon>
        <taxon>Chlorophyceae</taxon>
        <taxon>CS clade</taxon>
        <taxon>Chlamydomonadales</taxon>
        <taxon>Volvocaceae</taxon>
        <taxon>Gonium</taxon>
    </lineage>
</organism>
<evidence type="ECO:0000256" key="1">
    <source>
        <dbReference type="SAM" id="MobiDB-lite"/>
    </source>
</evidence>
<name>A0A150GT54_GONPE</name>
<comment type="caution">
    <text evidence="2">The sequence shown here is derived from an EMBL/GenBank/DDBJ whole genome shotgun (WGS) entry which is preliminary data.</text>
</comment>
<feature type="compositionally biased region" description="Low complexity" evidence="1">
    <location>
        <begin position="22"/>
        <end position="31"/>
    </location>
</feature>
<evidence type="ECO:0000313" key="3">
    <source>
        <dbReference type="Proteomes" id="UP000075714"/>
    </source>
</evidence>
<dbReference type="Proteomes" id="UP000075714">
    <property type="component" value="Unassembled WGS sequence"/>
</dbReference>
<sequence length="574" mass="59946">MSSGSSGWATRSGATLRHHRALAAAAAQAPQRPRPPRYRPVVRLRTELVKLSDYEPEQLGPGWEERLRAELEARGLIMARAYVRAGCIELLLELSQLADPTRGGSSDNGVGSGRDGFGSGRLVLDLTATGLPHVALPGQEAGGVGAEAGSLLEVLVRLRDRYLPARVRAQAAAVPGGGNDEDGPGEGSERSGRAAVRFEVELEAEGLQPGLAQVDLRLGGRPLCTLPLLLLSAGREDLAAELATMAEEEGEVRDSDDECQDSMSELLYDLGVLLFCSARAADAMVKDLALNLLGYAEGHGLVAVAAAVRDAMEARRPTAETAHEGAGVGSCSVSSSGAGGAISPLPQPPQPCLPVIETAWRDVVRALLLSLGLVREGPAETKAFRAAAAQAHAARRVEPSWILIWVLRTAVGLVTGVAWLLLPPHRWLRLATAARVPRHVSSVLAKALAVGLGVRLPPVMSSFHTGVGLVVAEGLILPTTCPLSVRSLLLISALRLPLNAVLMGSGPGSEGGAAGRLGSPGGWPLTGRALLLAARVEVVALATTLACNVYLRLGCRRGRRLQPQGPQHKGVKAA</sequence>
<dbReference type="AlphaFoldDB" id="A0A150GT54"/>
<dbReference type="OrthoDB" id="545322at2759"/>
<accession>A0A150GT54</accession>
<feature type="region of interest" description="Disordered" evidence="1">
    <location>
        <begin position="171"/>
        <end position="192"/>
    </location>
</feature>
<feature type="region of interest" description="Disordered" evidence="1">
    <location>
        <begin position="20"/>
        <end position="39"/>
    </location>
</feature>